<feature type="binding site" evidence="7">
    <location>
        <position position="424"/>
    </location>
    <ligand>
        <name>ATP</name>
        <dbReference type="ChEBI" id="CHEBI:30616"/>
    </ligand>
</feature>
<feature type="active site" description="Proton acceptor" evidence="7">
    <location>
        <position position="57"/>
    </location>
</feature>
<feature type="binding site" evidence="7">
    <location>
        <position position="63"/>
    </location>
    <ligand>
        <name>Mg(2+)</name>
        <dbReference type="ChEBI" id="CHEBI:18420"/>
    </ligand>
</feature>
<keyword evidence="4 7" id="KW-0833">Ubl conjugation pathway</keyword>
<dbReference type="EMBL" id="QFOZ01000001">
    <property type="protein sequence ID" value="PZP89977.1"/>
    <property type="molecule type" value="Genomic_DNA"/>
</dbReference>
<dbReference type="GO" id="GO:0016879">
    <property type="term" value="F:ligase activity, forming carbon-nitrogen bonds"/>
    <property type="evidence" value="ECO:0007669"/>
    <property type="project" value="UniProtKB-UniRule"/>
</dbReference>
<dbReference type="InterPro" id="IPR004347">
    <property type="entry name" value="Pup_ligase/deamidase"/>
</dbReference>
<feature type="binding site" evidence="7">
    <location>
        <position position="9"/>
    </location>
    <ligand>
        <name>Mg(2+)</name>
        <dbReference type="ChEBI" id="CHEBI:18420"/>
    </ligand>
</feature>
<comment type="catalytic activity">
    <reaction evidence="7">
        <text>ATP + [prokaryotic ubiquitin-like protein]-L-glutamate + [protein]-L-lysine = ADP + phosphate + N(6)-([prokaryotic ubiquitin-like protein]-gamma-L-glutamyl)-[protein]-L-lysine.</text>
        <dbReference type="EC" id="6.3.1.19"/>
    </reaction>
</comment>
<evidence type="ECO:0000256" key="2">
    <source>
        <dbReference type="ARBA" id="ARBA00022723"/>
    </source>
</evidence>
<dbReference type="UniPathway" id="UPA00997"/>
<dbReference type="HAMAP" id="MF_02111">
    <property type="entry name" value="Pup_ligase"/>
    <property type="match status" value="1"/>
</dbReference>
<comment type="pathway">
    <text evidence="7">Protein degradation; proteasomal Pup-dependent pathway.</text>
</comment>
<dbReference type="GO" id="GO:0019787">
    <property type="term" value="F:ubiquitin-like protein transferase activity"/>
    <property type="evidence" value="ECO:0007669"/>
    <property type="project" value="UniProtKB-UniRule"/>
</dbReference>
<keyword evidence="5 7" id="KW-0067">ATP-binding</keyword>
<proteinExistence type="inferred from homology"/>
<evidence type="ECO:0000313" key="10">
    <source>
        <dbReference type="Proteomes" id="UP000248606"/>
    </source>
</evidence>
<dbReference type="Pfam" id="PF03136">
    <property type="entry name" value="Pup_ligase"/>
    <property type="match status" value="1"/>
</dbReference>
<protein>
    <recommendedName>
        <fullName evidence="7 8">Pup--protein ligase</fullName>
        <ecNumber evidence="7 8">6.3.1.19</ecNumber>
    </recommendedName>
    <alternativeName>
        <fullName evidence="7">Proteasome accessory factor A</fullName>
    </alternativeName>
    <alternativeName>
        <fullName evidence="7">Pup-conjugating enzyme</fullName>
    </alternativeName>
</protein>
<dbReference type="GO" id="GO:0070490">
    <property type="term" value="P:protein pupylation"/>
    <property type="evidence" value="ECO:0007669"/>
    <property type="project" value="UniProtKB-UniRule"/>
</dbReference>
<feature type="binding site" evidence="7">
    <location>
        <position position="55"/>
    </location>
    <ligand>
        <name>Mg(2+)</name>
        <dbReference type="ChEBI" id="CHEBI:18420"/>
    </ligand>
</feature>
<evidence type="ECO:0000256" key="6">
    <source>
        <dbReference type="ARBA" id="ARBA00022842"/>
    </source>
</evidence>
<keyword evidence="1 7" id="KW-0436">Ligase</keyword>
<dbReference type="InterPro" id="IPR022279">
    <property type="entry name" value="Pup_ligase"/>
</dbReference>
<accession>A0A2W5IG69</accession>
<organism evidence="9 10">
    <name type="scientific">Lawsonella clevelandensis</name>
    <dbReference type="NCBI Taxonomy" id="1528099"/>
    <lineage>
        <taxon>Bacteria</taxon>
        <taxon>Bacillati</taxon>
        <taxon>Actinomycetota</taxon>
        <taxon>Actinomycetes</taxon>
        <taxon>Mycobacteriales</taxon>
        <taxon>Lawsonellaceae</taxon>
        <taxon>Lawsonella</taxon>
    </lineage>
</organism>
<comment type="miscellaneous">
    <text evidence="7">The reaction mechanism probably proceeds via the activation of Pup by phosphorylation of its C-terminal glutamate, which is then subject to nucleophilic attack by the substrate lysine, resulting in an isopeptide bond and the release of phosphate as a good leaving group.</text>
</comment>
<comment type="similarity">
    <text evidence="7">Belongs to the Pup ligase/Pup deamidase family. Pup-conjugating enzyme subfamily.</text>
</comment>
<dbReference type="GO" id="GO:0000287">
    <property type="term" value="F:magnesium ion binding"/>
    <property type="evidence" value="ECO:0007669"/>
    <property type="project" value="UniProtKB-UniRule"/>
</dbReference>
<dbReference type="GO" id="GO:0005524">
    <property type="term" value="F:ATP binding"/>
    <property type="evidence" value="ECO:0007669"/>
    <property type="project" value="UniProtKB-UniRule"/>
</dbReference>
<evidence type="ECO:0000256" key="7">
    <source>
        <dbReference type="HAMAP-Rule" id="MF_02111"/>
    </source>
</evidence>
<feature type="binding site" evidence="7">
    <location>
        <position position="53"/>
    </location>
    <ligand>
        <name>ATP</name>
        <dbReference type="ChEBI" id="CHEBI:30616"/>
    </ligand>
</feature>
<dbReference type="UniPathway" id="UPA00998"/>
<comment type="pathway">
    <text evidence="7">Protein modification; protein pupylation.</text>
</comment>
<comment type="function">
    <text evidence="7">Catalyzes the covalent attachment of the prokaryotic ubiquitin-like protein modifier Pup to the proteasomal substrate proteins, thereby targeting them for proteasomal degradation. This tagging system is termed pupylation. The ligation reaction involves the side-chain carboxylate of the C-terminal glutamate of Pup and the side-chain amino group of a substrate lysine.</text>
</comment>
<name>A0A2W5IG69_9ACTN</name>
<sequence length="458" mass="51245">MRRRIAGVETEYGIACLSNGKQCLTADDIAHRFFTPVIETYHSSNVFTRNGSRLYLDVGSHPEYATCECDSVDQLLTYIRAGDEEMNSLAICAEENLARTAGSGDVYIFKNNTDASGHSFGSHENYLIERTDDFFRISQALIPFLVTRQLICGAGKVLRDPHTGQTSYRLSQRAEHVFDGVSSATTRSRPIINTRDEPLADSSRYRRMHVIVGDSSMAEPTTALKLGSTLLILEMLEEGIEVSDFYPQDPIDAIRIVSRGLDGQAPFLLKAGGTSTALEVQRVFCTAAAHYLETRPTDEQTPRYRWTINLWNRTLDAVESGDLTPISRDIDWVIKKSLLDRQRERYGVDYADPRCAKLDLIYHDIRPGRGIFPLLESRGLINRLTDPTEVEKARTVPPATTRANIRGQFVTHCLDSGVSFSADWTHLKYASSPSTEVELNDPFESMTSEIKSFISHSG</sequence>
<evidence type="ECO:0000256" key="8">
    <source>
        <dbReference type="NCBIfam" id="TIGR03686"/>
    </source>
</evidence>
<evidence type="ECO:0000313" key="9">
    <source>
        <dbReference type="EMBL" id="PZP89977.1"/>
    </source>
</evidence>
<dbReference type="GO" id="GO:0019941">
    <property type="term" value="P:modification-dependent protein catabolic process"/>
    <property type="evidence" value="ECO:0007669"/>
    <property type="project" value="UniProtKB-UniRule"/>
</dbReference>
<keyword evidence="3 7" id="KW-0547">Nucleotide-binding</keyword>
<feature type="binding site" evidence="7">
    <location>
        <position position="66"/>
    </location>
    <ligand>
        <name>ATP</name>
        <dbReference type="ChEBI" id="CHEBI:30616"/>
    </ligand>
</feature>
<dbReference type="EC" id="6.3.1.19" evidence="7 8"/>
<dbReference type="Proteomes" id="UP000248606">
    <property type="component" value="Unassembled WGS sequence"/>
</dbReference>
<evidence type="ECO:0000256" key="1">
    <source>
        <dbReference type="ARBA" id="ARBA00022598"/>
    </source>
</evidence>
<dbReference type="PANTHER" id="PTHR42307">
    <property type="entry name" value="PUP DEAMIDASE/DEPUPYLASE"/>
    <property type="match status" value="1"/>
</dbReference>
<evidence type="ECO:0000256" key="3">
    <source>
        <dbReference type="ARBA" id="ARBA00022741"/>
    </source>
</evidence>
<gene>
    <name evidence="7 9" type="primary">pafA</name>
    <name evidence="9" type="ORF">DI579_02155</name>
</gene>
<dbReference type="PANTHER" id="PTHR42307:SF3">
    <property type="entry name" value="PUP--PROTEIN LIGASE"/>
    <property type="match status" value="1"/>
</dbReference>
<keyword evidence="2 7" id="KW-0479">Metal-binding</keyword>
<evidence type="ECO:0000256" key="5">
    <source>
        <dbReference type="ARBA" id="ARBA00022840"/>
    </source>
</evidence>
<dbReference type="AlphaFoldDB" id="A0A2W5IG69"/>
<keyword evidence="6 7" id="KW-0460">Magnesium</keyword>
<dbReference type="RefSeq" id="WP_290595230.1">
    <property type="nucleotide sequence ID" value="NZ_JAPJOB010000001.1"/>
</dbReference>
<dbReference type="NCBIfam" id="TIGR03686">
    <property type="entry name" value="pupylate_PafA"/>
    <property type="match status" value="1"/>
</dbReference>
<dbReference type="GO" id="GO:0010498">
    <property type="term" value="P:proteasomal protein catabolic process"/>
    <property type="evidence" value="ECO:0007669"/>
    <property type="project" value="UniProtKB-UniRule"/>
</dbReference>
<evidence type="ECO:0000256" key="4">
    <source>
        <dbReference type="ARBA" id="ARBA00022786"/>
    </source>
</evidence>
<comment type="caution">
    <text evidence="9">The sequence shown here is derived from an EMBL/GenBank/DDBJ whole genome shotgun (WGS) entry which is preliminary data.</text>
</comment>
<reference evidence="9 10" key="1">
    <citation type="submission" date="2017-08" db="EMBL/GenBank/DDBJ databases">
        <title>Infants hospitalized years apart are colonized by the same room-sourced microbial strains.</title>
        <authorList>
            <person name="Brooks B."/>
            <person name="Olm M.R."/>
            <person name="Firek B.A."/>
            <person name="Baker R."/>
            <person name="Thomas B.C."/>
            <person name="Morowitz M.J."/>
            <person name="Banfield J.F."/>
        </authorList>
    </citation>
    <scope>NUCLEOTIDE SEQUENCE [LARGE SCALE GENOMIC DNA]</scope>
    <source>
        <strain evidence="9">S2_006_000_R1_57</strain>
    </source>
</reference>